<dbReference type="InterPro" id="IPR004573">
    <property type="entry name" value="rRNA_ssu_MeTfrase_B"/>
</dbReference>
<dbReference type="Gene3D" id="1.10.940.10">
    <property type="entry name" value="NusB-like"/>
    <property type="match status" value="1"/>
</dbReference>
<dbReference type="PROSITE" id="PS51686">
    <property type="entry name" value="SAM_MT_RSMB_NOP"/>
    <property type="match status" value="1"/>
</dbReference>
<protein>
    <recommendedName>
        <fullName evidence="4">16S rRNA (cytosine(967)-C(5))-methyltransferase</fullName>
        <ecNumber evidence="4">2.1.1.176</ecNumber>
    </recommendedName>
    <alternativeName>
        <fullName evidence="11">16S rRNA m5C967 methyltransferase</fullName>
    </alternativeName>
    <alternativeName>
        <fullName evidence="12">rRNA (cytosine-C(5)-)-methyltransferase RsmB</fullName>
    </alternativeName>
</protein>
<dbReference type="NCBIfam" id="TIGR00563">
    <property type="entry name" value="rsmB"/>
    <property type="match status" value="1"/>
</dbReference>
<evidence type="ECO:0000256" key="12">
    <source>
        <dbReference type="ARBA" id="ARBA00031088"/>
    </source>
</evidence>
<evidence type="ECO:0000259" key="15">
    <source>
        <dbReference type="PROSITE" id="PS51686"/>
    </source>
</evidence>
<dbReference type="InterPro" id="IPR029063">
    <property type="entry name" value="SAM-dependent_MTases_sf"/>
</dbReference>
<dbReference type="InterPro" id="IPR006027">
    <property type="entry name" value="NusB_RsmB_TIM44"/>
</dbReference>
<comment type="caution">
    <text evidence="14">Lacks conserved residue(s) required for the propagation of feature annotation.</text>
</comment>
<dbReference type="Pfam" id="PF22458">
    <property type="entry name" value="RsmF-B_ferredox"/>
    <property type="match status" value="1"/>
</dbReference>
<dbReference type="GO" id="GO:0003723">
    <property type="term" value="F:RNA binding"/>
    <property type="evidence" value="ECO:0007669"/>
    <property type="project" value="UniProtKB-UniRule"/>
</dbReference>
<organism evidence="16">
    <name type="scientific">Thermodesulforhabdus norvegica</name>
    <dbReference type="NCBI Taxonomy" id="39841"/>
    <lineage>
        <taxon>Bacteria</taxon>
        <taxon>Pseudomonadati</taxon>
        <taxon>Thermodesulfobacteriota</taxon>
        <taxon>Syntrophobacteria</taxon>
        <taxon>Syntrophobacterales</taxon>
        <taxon>Thermodesulforhabdaceae</taxon>
        <taxon>Thermodesulforhabdus</taxon>
    </lineage>
</organism>
<dbReference type="GO" id="GO:0008649">
    <property type="term" value="F:rRNA methyltransferase activity"/>
    <property type="evidence" value="ECO:0007669"/>
    <property type="project" value="InterPro"/>
</dbReference>
<dbReference type="InterPro" id="IPR018314">
    <property type="entry name" value="RsmB/NOL1/NOP2-like_CS"/>
</dbReference>
<feature type="binding site" evidence="14">
    <location>
        <position position="313"/>
    </location>
    <ligand>
        <name>S-adenosyl-L-methionine</name>
        <dbReference type="ChEBI" id="CHEBI:59789"/>
    </ligand>
</feature>
<evidence type="ECO:0000256" key="2">
    <source>
        <dbReference type="ARBA" id="ARBA00004496"/>
    </source>
</evidence>
<name>A0A7C1AWP5_9BACT</name>
<dbReference type="CDD" id="cd02440">
    <property type="entry name" value="AdoMet_MTases"/>
    <property type="match status" value="1"/>
</dbReference>
<feature type="active site" description="Nucleophile" evidence="14">
    <location>
        <position position="384"/>
    </location>
</feature>
<comment type="similarity">
    <text evidence="3 14">Belongs to the class I-like SAM-binding methyltransferase superfamily. RsmB/NOP family.</text>
</comment>
<keyword evidence="7 14" id="KW-0489">Methyltransferase</keyword>
<dbReference type="Proteomes" id="UP000886355">
    <property type="component" value="Unassembled WGS sequence"/>
</dbReference>
<keyword evidence="10 14" id="KW-0694">RNA-binding</keyword>
<evidence type="ECO:0000256" key="9">
    <source>
        <dbReference type="ARBA" id="ARBA00022691"/>
    </source>
</evidence>
<accession>A0A7C1AWP5</accession>
<dbReference type="Gene3D" id="3.40.50.150">
    <property type="entry name" value="Vaccinia Virus protein VP39"/>
    <property type="match status" value="1"/>
</dbReference>
<dbReference type="Pfam" id="PF01189">
    <property type="entry name" value="Methyltr_RsmB-F"/>
    <property type="match status" value="1"/>
</dbReference>
<dbReference type="PANTHER" id="PTHR22807">
    <property type="entry name" value="NOP2 YEAST -RELATED NOL1/NOP2/FMU SUN DOMAIN-CONTAINING"/>
    <property type="match status" value="1"/>
</dbReference>
<gene>
    <name evidence="16" type="primary">rsmB</name>
    <name evidence="16" type="ORF">ENG14_06820</name>
</gene>
<dbReference type="PANTHER" id="PTHR22807:SF53">
    <property type="entry name" value="RIBOSOMAL RNA SMALL SUBUNIT METHYLTRANSFERASE B-RELATED"/>
    <property type="match status" value="1"/>
</dbReference>
<keyword evidence="5" id="KW-0963">Cytoplasm</keyword>
<evidence type="ECO:0000256" key="13">
    <source>
        <dbReference type="ARBA" id="ARBA00047283"/>
    </source>
</evidence>
<proteinExistence type="inferred from homology"/>
<evidence type="ECO:0000256" key="3">
    <source>
        <dbReference type="ARBA" id="ARBA00007494"/>
    </source>
</evidence>
<dbReference type="GO" id="GO:0006355">
    <property type="term" value="P:regulation of DNA-templated transcription"/>
    <property type="evidence" value="ECO:0007669"/>
    <property type="project" value="InterPro"/>
</dbReference>
<dbReference type="InterPro" id="IPR049560">
    <property type="entry name" value="MeTrfase_RsmB-F_NOP2_cat"/>
</dbReference>
<dbReference type="SUPFAM" id="SSF48013">
    <property type="entry name" value="NusB-like"/>
    <property type="match status" value="1"/>
</dbReference>
<dbReference type="Gene3D" id="3.30.70.1170">
    <property type="entry name" value="Sun protein, domain 3"/>
    <property type="match status" value="1"/>
</dbReference>
<dbReference type="Pfam" id="PF01029">
    <property type="entry name" value="NusB"/>
    <property type="match status" value="1"/>
</dbReference>
<dbReference type="NCBIfam" id="NF011494">
    <property type="entry name" value="PRK14902.1"/>
    <property type="match status" value="1"/>
</dbReference>
<feature type="binding site" evidence="14">
    <location>
        <position position="331"/>
    </location>
    <ligand>
        <name>S-adenosyl-L-methionine</name>
        <dbReference type="ChEBI" id="CHEBI:59789"/>
    </ligand>
</feature>
<evidence type="ECO:0000256" key="1">
    <source>
        <dbReference type="ARBA" id="ARBA00002724"/>
    </source>
</evidence>
<comment type="subcellular location">
    <subcellularLocation>
        <location evidence="2">Cytoplasm</location>
    </subcellularLocation>
</comment>
<reference evidence="16" key="1">
    <citation type="journal article" date="2020" name="mSystems">
        <title>Genome- and Community-Level Interaction Insights into Carbon Utilization and Element Cycling Functions of Hydrothermarchaeota in Hydrothermal Sediment.</title>
        <authorList>
            <person name="Zhou Z."/>
            <person name="Liu Y."/>
            <person name="Xu W."/>
            <person name="Pan J."/>
            <person name="Luo Z.H."/>
            <person name="Li M."/>
        </authorList>
    </citation>
    <scope>NUCLEOTIDE SEQUENCE [LARGE SCALE GENOMIC DNA]</scope>
    <source>
        <strain evidence="16">HyVt-19</strain>
    </source>
</reference>
<feature type="domain" description="SAM-dependent MTase RsmB/NOP-type" evidence="15">
    <location>
        <begin position="171"/>
        <end position="445"/>
    </location>
</feature>
<dbReference type="GO" id="GO:0005737">
    <property type="term" value="C:cytoplasm"/>
    <property type="evidence" value="ECO:0007669"/>
    <property type="project" value="UniProtKB-SubCell"/>
</dbReference>
<keyword evidence="6" id="KW-0698">rRNA processing</keyword>
<dbReference type="EC" id="2.1.1.176" evidence="4"/>
<keyword evidence="9 14" id="KW-0949">S-adenosyl-L-methionine</keyword>
<dbReference type="InterPro" id="IPR001678">
    <property type="entry name" value="MeTrfase_RsmB-F_NOP2_dom"/>
</dbReference>
<comment type="catalytic activity">
    <reaction evidence="13">
        <text>cytidine(967) in 16S rRNA + S-adenosyl-L-methionine = 5-methylcytidine(967) in 16S rRNA + S-adenosyl-L-homocysteine + H(+)</text>
        <dbReference type="Rhea" id="RHEA:42748"/>
        <dbReference type="Rhea" id="RHEA-COMP:10219"/>
        <dbReference type="Rhea" id="RHEA-COMP:10220"/>
        <dbReference type="ChEBI" id="CHEBI:15378"/>
        <dbReference type="ChEBI" id="CHEBI:57856"/>
        <dbReference type="ChEBI" id="CHEBI:59789"/>
        <dbReference type="ChEBI" id="CHEBI:74483"/>
        <dbReference type="ChEBI" id="CHEBI:82748"/>
        <dbReference type="EC" id="2.1.1.176"/>
    </reaction>
</comment>
<keyword evidence="8 14" id="KW-0808">Transferase</keyword>
<evidence type="ECO:0000313" key="16">
    <source>
        <dbReference type="EMBL" id="HDL90598.1"/>
    </source>
</evidence>
<sequence length="446" mass="51543">MNARTLAYHALLLIQERQIHPDSLLRSMFRRFNTMDKREKALATELVYGVLRWQGRLDWYIETLSKTPLRKIAPHVMVLLRLGLYQITFLTKIPAHAAVNETVKIARATQPKHIVSFVNGILRNAARRHPDWPFPDRKSDPLTYLAVLTSHPRWFVEKMMHHFSMEEVQKICEANNEVPGLNIRVNLLRAQPEMVAQWFRKRGAIVEQGRYLSTAMTIRNPSEDIGQTEPFIQGWIQIQDEASQLIPLMVNPLPGERLLDLCTGYGIKATQLAEIMKNKGQILAVDSASWKLEALMENVKRLGIEIISTRTEDVRSLNPEEVGLFDRVLLDAPCTGWGTIRRNPDIKWKTHPRDPWRAGKQQYDLLDHAANFVKPGGTLTYATCTIFSEENEDVAQRFEEKWKWPRINPSDVIPHSEKLLEKYNLRTWPHRHGIDGFFGVTWAKPK</sequence>
<dbReference type="InterPro" id="IPR023267">
    <property type="entry name" value="RCMT"/>
</dbReference>
<evidence type="ECO:0000256" key="5">
    <source>
        <dbReference type="ARBA" id="ARBA00022490"/>
    </source>
</evidence>
<dbReference type="AlphaFoldDB" id="A0A7C1AWP5"/>
<comment type="caution">
    <text evidence="16">The sequence shown here is derived from an EMBL/GenBank/DDBJ whole genome shotgun (WGS) entry which is preliminary data.</text>
</comment>
<dbReference type="EMBL" id="DQZW01000324">
    <property type="protein sequence ID" value="HDL90598.1"/>
    <property type="molecule type" value="Genomic_DNA"/>
</dbReference>
<dbReference type="PRINTS" id="PR02008">
    <property type="entry name" value="RCMTFAMILY"/>
</dbReference>
<feature type="binding site" evidence="14">
    <location>
        <position position="286"/>
    </location>
    <ligand>
        <name>S-adenosyl-L-methionine</name>
        <dbReference type="ChEBI" id="CHEBI:59789"/>
    </ligand>
</feature>
<dbReference type="InterPro" id="IPR035926">
    <property type="entry name" value="NusB-like_sf"/>
</dbReference>
<evidence type="ECO:0000256" key="10">
    <source>
        <dbReference type="ARBA" id="ARBA00022884"/>
    </source>
</evidence>
<evidence type="ECO:0000256" key="7">
    <source>
        <dbReference type="ARBA" id="ARBA00022603"/>
    </source>
</evidence>
<evidence type="ECO:0000256" key="4">
    <source>
        <dbReference type="ARBA" id="ARBA00012140"/>
    </source>
</evidence>
<evidence type="ECO:0000256" key="14">
    <source>
        <dbReference type="PROSITE-ProRule" id="PRU01023"/>
    </source>
</evidence>
<evidence type="ECO:0000256" key="8">
    <source>
        <dbReference type="ARBA" id="ARBA00022679"/>
    </source>
</evidence>
<dbReference type="SUPFAM" id="SSF53335">
    <property type="entry name" value="S-adenosyl-L-methionine-dependent methyltransferases"/>
    <property type="match status" value="1"/>
</dbReference>
<dbReference type="InterPro" id="IPR054728">
    <property type="entry name" value="RsmB-like_ferredoxin"/>
</dbReference>
<evidence type="ECO:0000256" key="6">
    <source>
        <dbReference type="ARBA" id="ARBA00022552"/>
    </source>
</evidence>
<evidence type="ECO:0000256" key="11">
    <source>
        <dbReference type="ARBA" id="ARBA00030399"/>
    </source>
</evidence>
<dbReference type="PROSITE" id="PS01153">
    <property type="entry name" value="NOL1_NOP2_SUN"/>
    <property type="match status" value="1"/>
</dbReference>
<comment type="function">
    <text evidence="1">Specifically methylates the cytosine at position 967 (m5C967) of 16S rRNA.</text>
</comment>